<dbReference type="RefSeq" id="WP_199707821.1">
    <property type="nucleotide sequence ID" value="NZ_JAEMNV010000011.1"/>
</dbReference>
<dbReference type="AlphaFoldDB" id="A0A934U6A5"/>
<dbReference type="PANTHER" id="PTHR43685">
    <property type="entry name" value="GLYCOSYLTRANSFERASE"/>
    <property type="match status" value="1"/>
</dbReference>
<dbReference type="CDD" id="cd00761">
    <property type="entry name" value="Glyco_tranf_GTA_type"/>
    <property type="match status" value="1"/>
</dbReference>
<organism evidence="2 3">
    <name type="scientific">Antrihabitans stalagmiti</name>
    <dbReference type="NCBI Taxonomy" id="2799499"/>
    <lineage>
        <taxon>Bacteria</taxon>
        <taxon>Bacillati</taxon>
        <taxon>Actinomycetota</taxon>
        <taxon>Actinomycetes</taxon>
        <taxon>Mycobacteriales</taxon>
        <taxon>Nocardiaceae</taxon>
        <taxon>Antrihabitans</taxon>
    </lineage>
</organism>
<keyword evidence="3" id="KW-1185">Reference proteome</keyword>
<evidence type="ECO:0000313" key="3">
    <source>
        <dbReference type="Proteomes" id="UP000655868"/>
    </source>
</evidence>
<name>A0A934U6A5_9NOCA</name>
<sequence length="287" mass="32809">MPVPTLSVVIPAYNEEHYIGPCLDALLTQEDDLHEIIVVDNNSTDATAEVVRRYLADHPKLTYLNEERQGVAFARNLGFDTATGEILGRIDADSRVYPNWTSTVLEFFQRDGIESVGGISGLNNSYDSPYRKLKGWFVDRQVRLGAMGGDREIRNLHGANMAIRKSTWIEVRDATSTDREIHEDLDLALCIRAKDILILQLSDMRVDISPRRAYTPPREFTSYIDSGTKTFELHGMMTPLIEKALRQHRKYHVFVYLTHRPYDPDLGRFSLRRLFKGPKSRKLPISS</sequence>
<feature type="domain" description="Glycosyltransferase 2-like" evidence="1">
    <location>
        <begin position="7"/>
        <end position="166"/>
    </location>
</feature>
<dbReference type="PANTHER" id="PTHR43685:SF2">
    <property type="entry name" value="GLYCOSYLTRANSFERASE 2-LIKE DOMAIN-CONTAINING PROTEIN"/>
    <property type="match status" value="1"/>
</dbReference>
<dbReference type="InterPro" id="IPR050834">
    <property type="entry name" value="Glycosyltransf_2"/>
</dbReference>
<dbReference type="InterPro" id="IPR001173">
    <property type="entry name" value="Glyco_trans_2-like"/>
</dbReference>
<dbReference type="EMBL" id="JAEMNV010000011">
    <property type="protein sequence ID" value="MBJ8342375.1"/>
    <property type="molecule type" value="Genomic_DNA"/>
</dbReference>
<dbReference type="SUPFAM" id="SSF53448">
    <property type="entry name" value="Nucleotide-diphospho-sugar transferases"/>
    <property type="match status" value="1"/>
</dbReference>
<comment type="caution">
    <text evidence="2">The sequence shown here is derived from an EMBL/GenBank/DDBJ whole genome shotgun (WGS) entry which is preliminary data.</text>
</comment>
<accession>A0A934U6A5</accession>
<dbReference type="InterPro" id="IPR029044">
    <property type="entry name" value="Nucleotide-diphossugar_trans"/>
</dbReference>
<dbReference type="Gene3D" id="3.90.550.10">
    <property type="entry name" value="Spore Coat Polysaccharide Biosynthesis Protein SpsA, Chain A"/>
    <property type="match status" value="1"/>
</dbReference>
<proteinExistence type="predicted"/>
<evidence type="ECO:0000259" key="1">
    <source>
        <dbReference type="Pfam" id="PF00535"/>
    </source>
</evidence>
<protein>
    <submittedName>
        <fullName evidence="2">Glycosyltransferase family 2 protein</fullName>
    </submittedName>
</protein>
<dbReference type="Pfam" id="PF00535">
    <property type="entry name" value="Glycos_transf_2"/>
    <property type="match status" value="1"/>
</dbReference>
<gene>
    <name evidence="2" type="ORF">JGU71_26130</name>
</gene>
<reference evidence="2" key="1">
    <citation type="submission" date="2020-12" db="EMBL/GenBank/DDBJ databases">
        <title>Antrihabitans popcorni sp. nov. and Antrihabitans auranticaus sp. nov., isolated from a larva cave.</title>
        <authorList>
            <person name="Lee S.D."/>
            <person name="Kim I.S."/>
        </authorList>
    </citation>
    <scope>NUCLEOTIDE SEQUENCE</scope>
    <source>
        <strain evidence="2">YC3-6</strain>
    </source>
</reference>
<evidence type="ECO:0000313" key="2">
    <source>
        <dbReference type="EMBL" id="MBJ8342375.1"/>
    </source>
</evidence>
<dbReference type="Proteomes" id="UP000655868">
    <property type="component" value="Unassembled WGS sequence"/>
</dbReference>